<dbReference type="EMBL" id="SRLN01000012">
    <property type="protein sequence ID" value="KAB0242863.1"/>
    <property type="molecule type" value="Genomic_DNA"/>
</dbReference>
<keyword evidence="8 9" id="KW-0413">Isomerase</keyword>
<dbReference type="InterPro" id="IPR022896">
    <property type="entry name" value="TrioseP_Isoase_bac/euk"/>
</dbReference>
<keyword evidence="7 9" id="KW-0324">Glycolysis</keyword>
<organism evidence="11 12">
    <name type="scientific">Microcystis aeruginosa EAWAG127a</name>
    <dbReference type="NCBI Taxonomy" id="2529855"/>
    <lineage>
        <taxon>Bacteria</taxon>
        <taxon>Bacillati</taxon>
        <taxon>Cyanobacteriota</taxon>
        <taxon>Cyanophyceae</taxon>
        <taxon>Oscillatoriophycideae</taxon>
        <taxon>Chroococcales</taxon>
        <taxon>Microcystaceae</taxon>
        <taxon>Microcystis</taxon>
    </lineage>
</organism>
<feature type="binding site" evidence="9">
    <location>
        <position position="171"/>
    </location>
    <ligand>
        <name>substrate</name>
    </ligand>
</feature>
<dbReference type="PANTHER" id="PTHR21139:SF42">
    <property type="entry name" value="TRIOSEPHOSPHATE ISOMERASE"/>
    <property type="match status" value="1"/>
</dbReference>
<dbReference type="SUPFAM" id="SSF51351">
    <property type="entry name" value="Triosephosphate isomerase (TIM)"/>
    <property type="match status" value="1"/>
</dbReference>
<dbReference type="Pfam" id="PF00121">
    <property type="entry name" value="TIM"/>
    <property type="match status" value="1"/>
</dbReference>
<sequence length="241" mass="26521">MPKVVIAGNWKMHKTQREALEFLQDFKSHLDETPDDREVVLCAPFTALAVLSKTLHGGRIRLGAQNVHWEKSGAYTGEISADMLTEIGVHYVVIGHSERRQYFGETDETVNLRVISAQKQGLIPIICVGESKAQRDAGETEKVIIKQIQGGLVNVDQNNLVIAYEPIWAIGTGETCESEEANRVIGLIRQQLDNPEVTIQYGGSVKPDNIDEIMAQSQINGALVGGASLDPAVFARIVNYR</sequence>
<dbReference type="FunFam" id="3.20.20.70:FF:000016">
    <property type="entry name" value="Triosephosphate isomerase"/>
    <property type="match status" value="1"/>
</dbReference>
<feature type="binding site" evidence="9">
    <location>
        <begin position="9"/>
        <end position="11"/>
    </location>
    <ligand>
        <name>substrate</name>
    </ligand>
</feature>
<comment type="catalytic activity">
    <reaction evidence="9 10">
        <text>D-glyceraldehyde 3-phosphate = dihydroxyacetone phosphate</text>
        <dbReference type="Rhea" id="RHEA:18585"/>
        <dbReference type="ChEBI" id="CHEBI:57642"/>
        <dbReference type="ChEBI" id="CHEBI:59776"/>
        <dbReference type="EC" id="5.3.1.1"/>
    </reaction>
</comment>
<name>A0A5J5LYX9_MICAE</name>
<dbReference type="CDD" id="cd00311">
    <property type="entry name" value="TIM"/>
    <property type="match status" value="1"/>
</dbReference>
<evidence type="ECO:0000256" key="8">
    <source>
        <dbReference type="ARBA" id="ARBA00023235"/>
    </source>
</evidence>
<dbReference type="GO" id="GO:0019563">
    <property type="term" value="P:glycerol catabolic process"/>
    <property type="evidence" value="ECO:0007669"/>
    <property type="project" value="TreeGrafter"/>
</dbReference>
<dbReference type="GO" id="GO:0004807">
    <property type="term" value="F:triose-phosphate isomerase activity"/>
    <property type="evidence" value="ECO:0007669"/>
    <property type="project" value="UniProtKB-UniRule"/>
</dbReference>
<dbReference type="InterPro" id="IPR000652">
    <property type="entry name" value="Triosephosphate_isomerase"/>
</dbReference>
<feature type="binding site" evidence="9">
    <location>
        <position position="204"/>
    </location>
    <ligand>
        <name>substrate</name>
    </ligand>
</feature>
<dbReference type="InterPro" id="IPR035990">
    <property type="entry name" value="TIM_sf"/>
</dbReference>
<evidence type="ECO:0000256" key="7">
    <source>
        <dbReference type="ARBA" id="ARBA00023152"/>
    </source>
</evidence>
<accession>A0A5J5LYX9</accession>
<evidence type="ECO:0000256" key="4">
    <source>
        <dbReference type="ARBA" id="ARBA00019397"/>
    </source>
</evidence>
<dbReference type="UniPathway" id="UPA00138"/>
<dbReference type="InterPro" id="IPR020861">
    <property type="entry name" value="Triosephosphate_isomerase_AS"/>
</dbReference>
<keyword evidence="6 9" id="KW-0963">Cytoplasm</keyword>
<evidence type="ECO:0000256" key="2">
    <source>
        <dbReference type="ARBA" id="ARBA00007422"/>
    </source>
</evidence>
<comment type="pathway">
    <text evidence="9 10">Carbohydrate biosynthesis; gluconeogenesis.</text>
</comment>
<dbReference type="GO" id="GO:0006096">
    <property type="term" value="P:glycolytic process"/>
    <property type="evidence" value="ECO:0007669"/>
    <property type="project" value="UniProtKB-UniRule"/>
</dbReference>
<dbReference type="Proteomes" id="UP000325636">
    <property type="component" value="Unassembled WGS sequence"/>
</dbReference>
<dbReference type="UniPathway" id="UPA00109">
    <property type="reaction ID" value="UER00189"/>
</dbReference>
<feature type="active site" description="Proton acceptor" evidence="9">
    <location>
        <position position="165"/>
    </location>
</feature>
<dbReference type="GO" id="GO:0005829">
    <property type="term" value="C:cytosol"/>
    <property type="evidence" value="ECO:0007669"/>
    <property type="project" value="TreeGrafter"/>
</dbReference>
<dbReference type="PROSITE" id="PS51440">
    <property type="entry name" value="TIM_2"/>
    <property type="match status" value="1"/>
</dbReference>
<proteinExistence type="inferred from homology"/>
<protein>
    <recommendedName>
        <fullName evidence="4 9">Triosephosphate isomerase</fullName>
        <shortName evidence="9">TIM</shortName>
        <shortName evidence="9">TPI</shortName>
        <ecNumber evidence="3 9">5.3.1.1</ecNumber>
    </recommendedName>
    <alternativeName>
        <fullName evidence="9">Triose-phosphate isomerase</fullName>
    </alternativeName>
</protein>
<dbReference type="InterPro" id="IPR013785">
    <property type="entry name" value="Aldolase_TIM"/>
</dbReference>
<evidence type="ECO:0000256" key="9">
    <source>
        <dbReference type="HAMAP-Rule" id="MF_00147"/>
    </source>
</evidence>
<dbReference type="HAMAP" id="MF_00147_B">
    <property type="entry name" value="TIM_B"/>
    <property type="match status" value="1"/>
</dbReference>
<comment type="pathway">
    <text evidence="1 9 10">Carbohydrate degradation; glycolysis; D-glyceraldehyde 3-phosphate from glycerone phosphate: step 1/1.</text>
</comment>
<comment type="caution">
    <text evidence="11">The sequence shown here is derived from an EMBL/GenBank/DDBJ whole genome shotgun (WGS) entry which is preliminary data.</text>
</comment>
<dbReference type="PANTHER" id="PTHR21139">
    <property type="entry name" value="TRIOSEPHOSPHATE ISOMERASE"/>
    <property type="match status" value="1"/>
</dbReference>
<evidence type="ECO:0000256" key="5">
    <source>
        <dbReference type="ARBA" id="ARBA00022432"/>
    </source>
</evidence>
<evidence type="ECO:0000256" key="10">
    <source>
        <dbReference type="RuleBase" id="RU363013"/>
    </source>
</evidence>
<dbReference type="EC" id="5.3.1.1" evidence="3 9"/>
<gene>
    <name evidence="9" type="primary">tpiA</name>
    <name evidence="11" type="ORF">EZJ55_22235</name>
</gene>
<dbReference type="AlphaFoldDB" id="A0A5J5LYX9"/>
<feature type="binding site" evidence="9">
    <location>
        <begin position="225"/>
        <end position="226"/>
    </location>
    <ligand>
        <name>substrate</name>
    </ligand>
</feature>
<comment type="subcellular location">
    <subcellularLocation>
        <location evidence="9 10">Cytoplasm</location>
    </subcellularLocation>
</comment>
<comment type="similarity">
    <text evidence="2 9 10">Belongs to the triosephosphate isomerase family.</text>
</comment>
<keyword evidence="5 9" id="KW-0312">Gluconeogenesis</keyword>
<feature type="active site" description="Electrophile" evidence="9">
    <location>
        <position position="96"/>
    </location>
</feature>
<dbReference type="PROSITE" id="PS00171">
    <property type="entry name" value="TIM_1"/>
    <property type="match status" value="1"/>
</dbReference>
<dbReference type="NCBIfam" id="TIGR00419">
    <property type="entry name" value="tim"/>
    <property type="match status" value="1"/>
</dbReference>
<reference evidence="12" key="1">
    <citation type="submission" date="2019-04" db="EMBL/GenBank/DDBJ databases">
        <title>Microviridin 1777: A Toxic Chymotrypsin Inhibitor Discovered by a Metabologenomic Approach.</title>
        <authorList>
            <person name="Sieber S."/>
            <person name="Grendelmeier S.M."/>
            <person name="Harris L.A."/>
            <person name="Mitchell D.A."/>
            <person name="Gademann K."/>
        </authorList>
    </citation>
    <scope>NUCLEOTIDE SEQUENCE [LARGE SCALE GENOMIC DNA]</scope>
    <source>
        <strain evidence="12">EAWAG127a</strain>
    </source>
</reference>
<evidence type="ECO:0000313" key="11">
    <source>
        <dbReference type="EMBL" id="KAB0242863.1"/>
    </source>
</evidence>
<evidence type="ECO:0000313" key="12">
    <source>
        <dbReference type="Proteomes" id="UP000325636"/>
    </source>
</evidence>
<dbReference type="GO" id="GO:0006094">
    <property type="term" value="P:gluconeogenesis"/>
    <property type="evidence" value="ECO:0007669"/>
    <property type="project" value="UniProtKB-UniRule"/>
</dbReference>
<comment type="subunit">
    <text evidence="9 10">Homodimer.</text>
</comment>
<dbReference type="GO" id="GO:0046166">
    <property type="term" value="P:glyceraldehyde-3-phosphate biosynthetic process"/>
    <property type="evidence" value="ECO:0007669"/>
    <property type="project" value="TreeGrafter"/>
</dbReference>
<evidence type="ECO:0000256" key="3">
    <source>
        <dbReference type="ARBA" id="ARBA00011940"/>
    </source>
</evidence>
<dbReference type="Gene3D" id="3.20.20.70">
    <property type="entry name" value="Aldolase class I"/>
    <property type="match status" value="1"/>
</dbReference>
<evidence type="ECO:0000256" key="6">
    <source>
        <dbReference type="ARBA" id="ARBA00022490"/>
    </source>
</evidence>
<dbReference type="RefSeq" id="WP_150978231.1">
    <property type="nucleotide sequence ID" value="NZ_SRLN01000012.1"/>
</dbReference>
<comment type="function">
    <text evidence="9">Involved in the gluconeogenesis. Catalyzes stereospecifically the conversion of dihydroxyacetone phosphate (DHAP) to D-glyceraldehyde-3-phosphate (G3P).</text>
</comment>
<evidence type="ECO:0000256" key="1">
    <source>
        <dbReference type="ARBA" id="ARBA00004680"/>
    </source>
</evidence>